<comment type="caution">
    <text evidence="6">The sequence shown here is derived from an EMBL/GenBank/DDBJ whole genome shotgun (WGS) entry which is preliminary data.</text>
</comment>
<feature type="domain" description="Type I restriction modification DNA specificity" evidence="5">
    <location>
        <begin position="38"/>
        <end position="200"/>
    </location>
</feature>
<dbReference type="Gene3D" id="1.10.287.1120">
    <property type="entry name" value="Bipartite methylase S protein"/>
    <property type="match status" value="1"/>
</dbReference>
<keyword evidence="7" id="KW-1185">Reference proteome</keyword>
<organism evidence="6 7">
    <name type="scientific">Deinococcus arenae</name>
    <dbReference type="NCBI Taxonomy" id="1452751"/>
    <lineage>
        <taxon>Bacteria</taxon>
        <taxon>Thermotogati</taxon>
        <taxon>Deinococcota</taxon>
        <taxon>Deinococci</taxon>
        <taxon>Deinococcales</taxon>
        <taxon>Deinococcaceae</taxon>
        <taxon>Deinococcus</taxon>
    </lineage>
</organism>
<gene>
    <name evidence="6" type="ORF">GCM10008956_32320</name>
</gene>
<dbReference type="InterPro" id="IPR052021">
    <property type="entry name" value="Type-I_RS_S_subunit"/>
</dbReference>
<dbReference type="InterPro" id="IPR000055">
    <property type="entry name" value="Restrct_endonuc_typeI_TRD"/>
</dbReference>
<keyword evidence="2" id="KW-0680">Restriction system</keyword>
<dbReference type="CDD" id="cd17279">
    <property type="entry name" value="RMtype1_S_BmuCF2ORF3362P_TRD1-CR1_like"/>
    <property type="match status" value="2"/>
</dbReference>
<dbReference type="GO" id="GO:0003677">
    <property type="term" value="F:DNA binding"/>
    <property type="evidence" value="ECO:0007669"/>
    <property type="project" value="UniProtKB-KW"/>
</dbReference>
<name>A0A8H9LA40_9DEIO</name>
<dbReference type="Pfam" id="PF01420">
    <property type="entry name" value="Methylase_S"/>
    <property type="match status" value="2"/>
</dbReference>
<dbReference type="AlphaFoldDB" id="A0A8H9LA40"/>
<comment type="similarity">
    <text evidence="1">Belongs to the type-I restriction system S methylase family.</text>
</comment>
<dbReference type="RefSeq" id="WP_189062683.1">
    <property type="nucleotide sequence ID" value="NZ_BMQG01000014.1"/>
</dbReference>
<evidence type="ECO:0000256" key="3">
    <source>
        <dbReference type="ARBA" id="ARBA00023125"/>
    </source>
</evidence>
<dbReference type="SUPFAM" id="SSF116734">
    <property type="entry name" value="DNA methylase specificity domain"/>
    <property type="match status" value="2"/>
</dbReference>
<accession>A0A8H9LA40</accession>
<dbReference type="EMBL" id="BMQG01000014">
    <property type="protein sequence ID" value="GGM53883.1"/>
    <property type="molecule type" value="Genomic_DNA"/>
</dbReference>
<protein>
    <submittedName>
        <fullName evidence="6">Type I restriction-modification protein subunit S</fullName>
    </submittedName>
</protein>
<sequence>MTTTEGKAHRLRPYPSYKDSGVEWIGAIPAHWLAQPIRRVFSVSGGTTPDSNTPAFWDGDVLWATPEDISKVRGKYLTDTRRKITQEGAAKTGLTLLPEGTLLLTTRAPIGNLCLTAAPMTFNQGCKALKAPSHILPEHFFHVLNAAVPALQAAGKGTTFLELSASNLKSFILPVPPLEEQQAIAAYLDRETERIDELIREQEALLDDLSDKRQATITHAVTKGLDARATMKPSGVEWIGEIPAHWLAQPIRRVFSVSGGTTPDSNTPAFWDGDVLWATPEDISKVRSKYLTDTRRKITQEGAAKTGLTLLPEGTLLLTTRAPIGNLCLTAAPMTFNQGCKALKAPSHILPEHFFHVLNAAVPALQAAGKGTTFLELSASNLKSFILPVPPLEEQQAIAAYLDEQLAQIDQLREEVRANIQDMRIHRSALITAAVTGKIDVRPEAE</sequence>
<evidence type="ECO:0000256" key="4">
    <source>
        <dbReference type="SAM" id="Coils"/>
    </source>
</evidence>
<evidence type="ECO:0000256" key="2">
    <source>
        <dbReference type="ARBA" id="ARBA00022747"/>
    </source>
</evidence>
<feature type="coiled-coil region" evidence="4">
    <location>
        <begin position="188"/>
        <end position="215"/>
    </location>
</feature>
<dbReference type="PANTHER" id="PTHR30408">
    <property type="entry name" value="TYPE-1 RESTRICTION ENZYME ECOKI SPECIFICITY PROTEIN"/>
    <property type="match status" value="1"/>
</dbReference>
<reference evidence="7" key="1">
    <citation type="journal article" date="2019" name="Int. J. Syst. Evol. Microbiol.">
        <title>The Global Catalogue of Microorganisms (GCM) 10K type strain sequencing project: providing services to taxonomists for standard genome sequencing and annotation.</title>
        <authorList>
            <consortium name="The Broad Institute Genomics Platform"/>
            <consortium name="The Broad Institute Genome Sequencing Center for Infectious Disease"/>
            <person name="Wu L."/>
            <person name="Ma J."/>
        </authorList>
    </citation>
    <scope>NUCLEOTIDE SEQUENCE [LARGE SCALE GENOMIC DNA]</scope>
    <source>
        <strain evidence="7">JCM 31047</strain>
    </source>
</reference>
<dbReference type="InterPro" id="IPR044946">
    <property type="entry name" value="Restrct_endonuc_typeI_TRD_sf"/>
</dbReference>
<keyword evidence="3" id="KW-0238">DNA-binding</keyword>
<dbReference type="Gene3D" id="3.90.220.20">
    <property type="entry name" value="DNA methylase specificity domains"/>
    <property type="match status" value="2"/>
</dbReference>
<dbReference type="GO" id="GO:0009307">
    <property type="term" value="P:DNA restriction-modification system"/>
    <property type="evidence" value="ECO:0007669"/>
    <property type="project" value="UniProtKB-KW"/>
</dbReference>
<dbReference type="Proteomes" id="UP000600547">
    <property type="component" value="Unassembled WGS sequence"/>
</dbReference>
<evidence type="ECO:0000313" key="7">
    <source>
        <dbReference type="Proteomes" id="UP000600547"/>
    </source>
</evidence>
<feature type="domain" description="Type I restriction modification DNA specificity" evidence="5">
    <location>
        <begin position="252"/>
        <end position="409"/>
    </location>
</feature>
<dbReference type="PANTHER" id="PTHR30408:SF12">
    <property type="entry name" value="TYPE I RESTRICTION ENZYME MJAVIII SPECIFICITY SUBUNIT"/>
    <property type="match status" value="1"/>
</dbReference>
<keyword evidence="4" id="KW-0175">Coiled coil</keyword>
<proteinExistence type="inferred from homology"/>
<evidence type="ECO:0000259" key="5">
    <source>
        <dbReference type="Pfam" id="PF01420"/>
    </source>
</evidence>
<evidence type="ECO:0000256" key="1">
    <source>
        <dbReference type="ARBA" id="ARBA00010923"/>
    </source>
</evidence>
<evidence type="ECO:0000313" key="6">
    <source>
        <dbReference type="EMBL" id="GGM53883.1"/>
    </source>
</evidence>